<comment type="caution">
    <text evidence="2">The sequence shown here is derived from an EMBL/GenBank/DDBJ whole genome shotgun (WGS) entry which is preliminary data.</text>
</comment>
<organism evidence="2 3">
    <name type="scientific">Symbiodinium natans</name>
    <dbReference type="NCBI Taxonomy" id="878477"/>
    <lineage>
        <taxon>Eukaryota</taxon>
        <taxon>Sar</taxon>
        <taxon>Alveolata</taxon>
        <taxon>Dinophyceae</taxon>
        <taxon>Suessiales</taxon>
        <taxon>Symbiodiniaceae</taxon>
        <taxon>Symbiodinium</taxon>
    </lineage>
</organism>
<dbReference type="Proteomes" id="UP000604046">
    <property type="component" value="Unassembled WGS sequence"/>
</dbReference>
<reference evidence="2" key="1">
    <citation type="submission" date="2021-02" db="EMBL/GenBank/DDBJ databases">
        <authorList>
            <person name="Dougan E. K."/>
            <person name="Rhodes N."/>
            <person name="Thang M."/>
            <person name="Chan C."/>
        </authorList>
    </citation>
    <scope>NUCLEOTIDE SEQUENCE</scope>
</reference>
<evidence type="ECO:0000256" key="1">
    <source>
        <dbReference type="SAM" id="Coils"/>
    </source>
</evidence>
<gene>
    <name evidence="2" type="ORF">SNAT2548_LOCUS541</name>
</gene>
<feature type="coiled-coil region" evidence="1">
    <location>
        <begin position="25"/>
        <end position="52"/>
    </location>
</feature>
<sequence length="163" mass="17419">MTTGLEEGVVNLDETLTVESASLAEGALVQRLLELNDDVEALREELARLNDGGSLAELRLFVENAGKLQAKAGIPSHLLKKEALKEAGIPVEEVEEARRLLLAVTATEEDFAYSFEFHTHSRFSLSTLLGRGATRLSNGRAKTASVKLGGSEDAPGGCSIFGH</sequence>
<dbReference type="EMBL" id="CAJNDS010000026">
    <property type="protein sequence ID" value="CAE6923243.1"/>
    <property type="molecule type" value="Genomic_DNA"/>
</dbReference>
<evidence type="ECO:0000313" key="2">
    <source>
        <dbReference type="EMBL" id="CAE6923243.1"/>
    </source>
</evidence>
<dbReference type="AlphaFoldDB" id="A0A812GFI9"/>
<protein>
    <submittedName>
        <fullName evidence="2">Uncharacterized protein</fullName>
    </submittedName>
</protein>
<keyword evidence="3" id="KW-1185">Reference proteome</keyword>
<name>A0A812GFI9_9DINO</name>
<keyword evidence="1" id="KW-0175">Coiled coil</keyword>
<accession>A0A812GFI9</accession>
<proteinExistence type="predicted"/>
<evidence type="ECO:0000313" key="3">
    <source>
        <dbReference type="Proteomes" id="UP000604046"/>
    </source>
</evidence>